<dbReference type="EMBL" id="VNHY01000001">
    <property type="protein sequence ID" value="TYP95244.1"/>
    <property type="molecule type" value="Genomic_DNA"/>
</dbReference>
<comment type="caution">
    <text evidence="1">The sequence shown here is derived from an EMBL/GenBank/DDBJ whole genome shotgun (WGS) entry which is preliminary data.</text>
</comment>
<gene>
    <name evidence="1" type="ORF">LX73_0541</name>
</gene>
<evidence type="ECO:0000313" key="1">
    <source>
        <dbReference type="EMBL" id="TYP95244.1"/>
    </source>
</evidence>
<dbReference type="InterPro" id="IPR025234">
    <property type="entry name" value="YjzH-like"/>
</dbReference>
<sequence>MRRYKIVPFSTGCFTGNLDHNQMEQVINQAAEKGWELERTIHETRSIAIIFSKETHFLIFSREA</sequence>
<dbReference type="OrthoDB" id="4469787at2"/>
<name>A0A5D3YN00_9BACT</name>
<dbReference type="Proteomes" id="UP000324595">
    <property type="component" value="Unassembled WGS sequence"/>
</dbReference>
<organism evidence="1 2">
    <name type="scientific">Fodinibius salinus</name>
    <dbReference type="NCBI Taxonomy" id="860790"/>
    <lineage>
        <taxon>Bacteria</taxon>
        <taxon>Pseudomonadati</taxon>
        <taxon>Balneolota</taxon>
        <taxon>Balneolia</taxon>
        <taxon>Balneolales</taxon>
        <taxon>Balneolaceae</taxon>
        <taxon>Fodinibius</taxon>
    </lineage>
</organism>
<dbReference type="AlphaFoldDB" id="A0A5D3YN00"/>
<accession>A0A5D3YN00</accession>
<dbReference type="Pfam" id="PF13783">
    <property type="entry name" value="DUF4177"/>
    <property type="match status" value="1"/>
</dbReference>
<evidence type="ECO:0008006" key="3">
    <source>
        <dbReference type="Google" id="ProtNLM"/>
    </source>
</evidence>
<keyword evidence="2" id="KW-1185">Reference proteome</keyword>
<evidence type="ECO:0000313" key="2">
    <source>
        <dbReference type="Proteomes" id="UP000324595"/>
    </source>
</evidence>
<dbReference type="RefSeq" id="WP_148897922.1">
    <property type="nucleotide sequence ID" value="NZ_VNHY01000001.1"/>
</dbReference>
<protein>
    <recommendedName>
        <fullName evidence="3">DUF4177 domain-containing protein</fullName>
    </recommendedName>
</protein>
<reference evidence="1 2" key="1">
    <citation type="submission" date="2019-07" db="EMBL/GenBank/DDBJ databases">
        <title>Genomic Encyclopedia of Archaeal and Bacterial Type Strains, Phase II (KMG-II): from individual species to whole genera.</title>
        <authorList>
            <person name="Goeker M."/>
        </authorList>
    </citation>
    <scope>NUCLEOTIDE SEQUENCE [LARGE SCALE GENOMIC DNA]</scope>
    <source>
        <strain evidence="1 2">DSM 21935</strain>
    </source>
</reference>
<proteinExistence type="predicted"/>